<organism evidence="2 3">
    <name type="scientific">Bionectria ochroleuca</name>
    <name type="common">Gliocladium roseum</name>
    <dbReference type="NCBI Taxonomy" id="29856"/>
    <lineage>
        <taxon>Eukaryota</taxon>
        <taxon>Fungi</taxon>
        <taxon>Dikarya</taxon>
        <taxon>Ascomycota</taxon>
        <taxon>Pezizomycotina</taxon>
        <taxon>Sordariomycetes</taxon>
        <taxon>Hypocreomycetidae</taxon>
        <taxon>Hypocreales</taxon>
        <taxon>Bionectriaceae</taxon>
        <taxon>Clonostachys</taxon>
    </lineage>
</organism>
<dbReference type="SUPFAM" id="SSF75304">
    <property type="entry name" value="Amidase signature (AS) enzymes"/>
    <property type="match status" value="1"/>
</dbReference>
<evidence type="ECO:0000313" key="2">
    <source>
        <dbReference type="EMBL" id="VUC29856.1"/>
    </source>
</evidence>
<dbReference type="InterPro" id="IPR023631">
    <property type="entry name" value="Amidase_dom"/>
</dbReference>
<accession>A0ABY6UFJ4</accession>
<dbReference type="InterPro" id="IPR000120">
    <property type="entry name" value="Amidase"/>
</dbReference>
<comment type="caution">
    <text evidence="2">The sequence shown here is derived from an EMBL/GenBank/DDBJ whole genome shotgun (WGS) entry which is preliminary data.</text>
</comment>
<gene>
    <name evidence="2" type="ORF">CLO192961_LOCUS268428</name>
</gene>
<name>A0ABY6UFJ4_BIOOC</name>
<dbReference type="Gene3D" id="3.90.1300.10">
    <property type="entry name" value="Amidase signature (AS) domain"/>
    <property type="match status" value="1"/>
</dbReference>
<keyword evidence="3" id="KW-1185">Reference proteome</keyword>
<dbReference type="Proteomes" id="UP000766486">
    <property type="component" value="Unassembled WGS sequence"/>
</dbReference>
<proteinExistence type="predicted"/>
<dbReference type="Pfam" id="PF01425">
    <property type="entry name" value="Amidase"/>
    <property type="match status" value="1"/>
</dbReference>
<dbReference type="EMBL" id="CABFNS010000811">
    <property type="protein sequence ID" value="VUC29856.1"/>
    <property type="molecule type" value="Genomic_DNA"/>
</dbReference>
<protein>
    <recommendedName>
        <fullName evidence="1">Amidase domain-containing protein</fullName>
    </recommendedName>
</protein>
<sequence length="576" mass="61506">MGPLPDGGGSKTVRIDAETAHRIASKNNIKIPEHEVEDYVAMMRAAVNTAERVEALPDFLDSRLAPTPTWDDTRTYEKAERNDLNAWSHQTALAAKCVISKPMLSGREVVLKDNISLAGVPFTCGTFPELVYPDGQYPISPIDATVVKRLLSHGATITGTSTCENYCMSTMSYSSANGPVHNPWLRGYAAGGSTSGAASLLGLRLARQAGVPGLECAGDDVDMAVGADQGGSIRIPSSYCGVYGLKPTHGLVPYTGIVGTHPMIDHVGPMALDLEDIALLLQVMAGYDGMDGRMGPEAPLRADVFPYYDELVCFTSRDTNNLKKKPLRVGIIRESLATPCASTEVASVVRDAAYQHFTAAGAIVTEVSVPLHSLGLDIWTASCRPHFADLAIGARVPDMLAYQPPQWAPRWPPDQRMFDLMTVSSPAVLHVIFGQTLLNDRFGSGAQAKAHRHVFELSKAYDDVLEEGGFDVLVTPTAPTVAPPHPDMRPVNQGGSTVLEKANLVANTTRNVAPLNASGHPALSVPCGWAYAADGSSKLPVGMQLIGRRWDDIGVIKAARVFENGGGGLGSRDRLC</sequence>
<dbReference type="PANTHER" id="PTHR11895">
    <property type="entry name" value="TRANSAMIDASE"/>
    <property type="match status" value="1"/>
</dbReference>
<evidence type="ECO:0000259" key="1">
    <source>
        <dbReference type="Pfam" id="PF01425"/>
    </source>
</evidence>
<dbReference type="InterPro" id="IPR036928">
    <property type="entry name" value="AS_sf"/>
</dbReference>
<dbReference type="PANTHER" id="PTHR11895:SF171">
    <property type="entry name" value="AMIDASE DOMAIN-CONTAINING PROTEIN"/>
    <property type="match status" value="1"/>
</dbReference>
<evidence type="ECO:0000313" key="3">
    <source>
        <dbReference type="Proteomes" id="UP000766486"/>
    </source>
</evidence>
<reference evidence="2 3" key="1">
    <citation type="submission" date="2019-06" db="EMBL/GenBank/DDBJ databases">
        <authorList>
            <person name="Broberg M."/>
        </authorList>
    </citation>
    <scope>NUCLEOTIDE SEQUENCE [LARGE SCALE GENOMIC DNA]</scope>
</reference>
<feature type="domain" description="Amidase" evidence="1">
    <location>
        <begin position="99"/>
        <end position="552"/>
    </location>
</feature>